<dbReference type="Pfam" id="PF04107">
    <property type="entry name" value="GCS2"/>
    <property type="match status" value="1"/>
</dbReference>
<evidence type="ECO:0000313" key="2">
    <source>
        <dbReference type="Proteomes" id="UP000590542"/>
    </source>
</evidence>
<dbReference type="SUPFAM" id="SSF55931">
    <property type="entry name" value="Glutamine synthetase/guanido kinase"/>
    <property type="match status" value="1"/>
</dbReference>
<name>A0A7X9HSQ4_UNCKA</name>
<protein>
    <recommendedName>
        <fullName evidence="3">Glutamate--cysteine ligase</fullName>
    </recommendedName>
</protein>
<evidence type="ECO:0008006" key="3">
    <source>
        <dbReference type="Google" id="ProtNLM"/>
    </source>
</evidence>
<dbReference type="InterPro" id="IPR050141">
    <property type="entry name" value="GCL_type2/YbdK_subfam"/>
</dbReference>
<dbReference type="Proteomes" id="UP000590542">
    <property type="component" value="Unassembled WGS sequence"/>
</dbReference>
<gene>
    <name evidence="1" type="ORF">GYA37_01900</name>
</gene>
<dbReference type="PANTHER" id="PTHR36510:SF1">
    <property type="entry name" value="GLUTAMATE--CYSTEINE LIGASE 2-RELATED"/>
    <property type="match status" value="1"/>
</dbReference>
<reference evidence="1 2" key="1">
    <citation type="journal article" date="2020" name="Biotechnol. Biofuels">
        <title>New insights from the biogas microbiome by comprehensive genome-resolved metagenomics of nearly 1600 species originating from multiple anaerobic digesters.</title>
        <authorList>
            <person name="Campanaro S."/>
            <person name="Treu L."/>
            <person name="Rodriguez-R L.M."/>
            <person name="Kovalovszki A."/>
            <person name="Ziels R.M."/>
            <person name="Maus I."/>
            <person name="Zhu X."/>
            <person name="Kougias P.G."/>
            <person name="Basile A."/>
            <person name="Luo G."/>
            <person name="Schluter A."/>
            <person name="Konstantinidis K.T."/>
            <person name="Angelidaki I."/>
        </authorList>
    </citation>
    <scope>NUCLEOTIDE SEQUENCE [LARGE SCALE GENOMIC DNA]</scope>
    <source>
        <strain evidence="1">AS27yjCOA_202</strain>
    </source>
</reference>
<dbReference type="Gene3D" id="3.30.590.20">
    <property type="match status" value="1"/>
</dbReference>
<dbReference type="PANTHER" id="PTHR36510">
    <property type="entry name" value="GLUTAMATE--CYSTEINE LIGASE 2-RELATED"/>
    <property type="match status" value="1"/>
</dbReference>
<evidence type="ECO:0000313" key="1">
    <source>
        <dbReference type="EMBL" id="NMB91582.1"/>
    </source>
</evidence>
<dbReference type="EMBL" id="JAAZNV010000007">
    <property type="protein sequence ID" value="NMB91582.1"/>
    <property type="molecule type" value="Genomic_DNA"/>
</dbReference>
<comment type="caution">
    <text evidence="1">The sequence shown here is derived from an EMBL/GenBank/DDBJ whole genome shotgun (WGS) entry which is preliminary data.</text>
</comment>
<accession>A0A7X9HSQ4</accession>
<organism evidence="1 2">
    <name type="scientific">candidate division WWE3 bacterium</name>
    <dbReference type="NCBI Taxonomy" id="2053526"/>
    <lineage>
        <taxon>Bacteria</taxon>
        <taxon>Katanobacteria</taxon>
    </lineage>
</organism>
<sequence>MSMLSAFKKAAEDQLSRIPRGNTCHKVSMAGAEQELYIYKEVCGEKILAKDEEKKKIIEKLGKDFGSELGASCIEVHPKPVNLHQGGFDSWHKQLRELESQLINEAGKYGFKLGRGGTIPWANTRKVERTKTEKYMIVPNFHNENRTRHNMNFINGAFVGDAAVVGLLNAFQFSLECNGITDALDKLNRLFMISPISTSLAGNARFLDGKDTGWEDVRFEAWRKSHDTRTQEDVQSGKTLRIGLPENYFKSIKDYLNEVSSYPFILNNESCALQIGIGLFWRDARIKFIEDKAVVEFRPLSTQPSLEEEIDIAALTIGRLAFSQFTKEPLVPMENVRKNKYFAERYGLKGFYINSEGKVRKTSVAMLDEIEKSLIGLQLSEIPDAHNFNFSRYKEKLNA</sequence>
<dbReference type="InterPro" id="IPR014746">
    <property type="entry name" value="Gln_synth/guanido_kin_cat_dom"/>
</dbReference>
<dbReference type="GO" id="GO:0016879">
    <property type="term" value="F:ligase activity, forming carbon-nitrogen bonds"/>
    <property type="evidence" value="ECO:0007669"/>
    <property type="project" value="TreeGrafter"/>
</dbReference>
<dbReference type="AlphaFoldDB" id="A0A7X9HSQ4"/>
<dbReference type="InterPro" id="IPR006336">
    <property type="entry name" value="GCS2"/>
</dbReference>
<proteinExistence type="predicted"/>